<name>A0A8S5QNU2_9CAUD</name>
<organism evidence="2">
    <name type="scientific">Siphoviridae sp. ctqwO1</name>
    <dbReference type="NCBI Taxonomy" id="2826472"/>
    <lineage>
        <taxon>Viruses</taxon>
        <taxon>Duplodnaviria</taxon>
        <taxon>Heunggongvirae</taxon>
        <taxon>Uroviricota</taxon>
        <taxon>Caudoviricetes</taxon>
    </lineage>
</organism>
<dbReference type="InterPro" id="IPR001387">
    <property type="entry name" value="Cro/C1-type_HTH"/>
</dbReference>
<dbReference type="GO" id="GO:0003677">
    <property type="term" value="F:DNA binding"/>
    <property type="evidence" value="ECO:0007669"/>
    <property type="project" value="InterPro"/>
</dbReference>
<dbReference type="SUPFAM" id="SSF47413">
    <property type="entry name" value="lambda repressor-like DNA-binding domains"/>
    <property type="match status" value="1"/>
</dbReference>
<sequence length="67" mass="7452">MAIYSNVKAVCKSKGISVMKLETELGFARSSIYKWNKHQPGIGKIKKVADYLGVSIEYLLSDQKEAS</sequence>
<dbReference type="Pfam" id="PF13443">
    <property type="entry name" value="HTH_26"/>
    <property type="match status" value="1"/>
</dbReference>
<accession>A0A8S5QNU2</accession>
<evidence type="ECO:0000313" key="2">
    <source>
        <dbReference type="EMBL" id="DAE20483.1"/>
    </source>
</evidence>
<evidence type="ECO:0000259" key="1">
    <source>
        <dbReference type="PROSITE" id="PS50943"/>
    </source>
</evidence>
<dbReference type="PROSITE" id="PS50943">
    <property type="entry name" value="HTH_CROC1"/>
    <property type="match status" value="1"/>
</dbReference>
<dbReference type="EMBL" id="BK015696">
    <property type="protein sequence ID" value="DAE20483.1"/>
    <property type="molecule type" value="Genomic_DNA"/>
</dbReference>
<reference evidence="2" key="1">
    <citation type="journal article" date="2021" name="Proc. Natl. Acad. Sci. U.S.A.">
        <title>A Catalog of Tens of Thousands of Viruses from Human Metagenomes Reveals Hidden Associations with Chronic Diseases.</title>
        <authorList>
            <person name="Tisza M.J."/>
            <person name="Buck C.B."/>
        </authorList>
    </citation>
    <scope>NUCLEOTIDE SEQUENCE</scope>
    <source>
        <strain evidence="2">CtqwO1</strain>
    </source>
</reference>
<dbReference type="SMART" id="SM00530">
    <property type="entry name" value="HTH_XRE"/>
    <property type="match status" value="1"/>
</dbReference>
<feature type="domain" description="HTH cro/C1-type" evidence="1">
    <location>
        <begin position="7"/>
        <end position="59"/>
    </location>
</feature>
<protein>
    <submittedName>
        <fullName evidence="2">Repressor protein</fullName>
    </submittedName>
</protein>
<dbReference type="InterPro" id="IPR010982">
    <property type="entry name" value="Lambda_DNA-bd_dom_sf"/>
</dbReference>
<proteinExistence type="predicted"/>
<dbReference type="Gene3D" id="1.10.260.40">
    <property type="entry name" value="lambda repressor-like DNA-binding domains"/>
    <property type="match status" value="1"/>
</dbReference>